<feature type="signal peptide" evidence="2">
    <location>
        <begin position="1"/>
        <end position="32"/>
    </location>
</feature>
<dbReference type="AlphaFoldDB" id="A0A2I0A8J6"/>
<keyword evidence="5" id="KW-1185">Reference proteome</keyword>
<evidence type="ECO:0000313" key="4">
    <source>
        <dbReference type="EMBL" id="PKA51857.1"/>
    </source>
</evidence>
<dbReference type="InterPro" id="IPR036312">
    <property type="entry name" value="Bifun_inhib/LTP/seed_sf"/>
</dbReference>
<dbReference type="GO" id="GO:0006869">
    <property type="term" value="P:lipid transport"/>
    <property type="evidence" value="ECO:0007669"/>
    <property type="project" value="InterPro"/>
</dbReference>
<feature type="domain" description="Bifunctional inhibitor/plant lipid transfer protein/seed storage helical" evidence="3">
    <location>
        <begin position="35"/>
        <end position="122"/>
    </location>
</feature>
<name>A0A2I0A8J6_9ASPA</name>
<dbReference type="Pfam" id="PF00234">
    <property type="entry name" value="Tryp_alpha_amyl"/>
    <property type="match status" value="1"/>
</dbReference>
<evidence type="ECO:0000256" key="1">
    <source>
        <dbReference type="RuleBase" id="RU000628"/>
    </source>
</evidence>
<dbReference type="OrthoDB" id="770678at2759"/>
<dbReference type="STRING" id="1088818.A0A2I0A8J6"/>
<dbReference type="SUPFAM" id="SSF47699">
    <property type="entry name" value="Bifunctional inhibitor/lipid-transfer protein/seed storage 2S albumin"/>
    <property type="match status" value="1"/>
</dbReference>
<evidence type="ECO:0000259" key="3">
    <source>
        <dbReference type="SMART" id="SM00499"/>
    </source>
</evidence>
<protein>
    <recommendedName>
        <fullName evidence="1">Non-specific lipid-transfer protein</fullName>
    </recommendedName>
</protein>
<dbReference type="GO" id="GO:0008289">
    <property type="term" value="F:lipid binding"/>
    <property type="evidence" value="ECO:0007669"/>
    <property type="project" value="UniProtKB-KW"/>
</dbReference>
<evidence type="ECO:0000256" key="2">
    <source>
        <dbReference type="SAM" id="SignalP"/>
    </source>
</evidence>
<keyword evidence="2" id="KW-0732">Signal</keyword>
<dbReference type="SMART" id="SM00499">
    <property type="entry name" value="AAI"/>
    <property type="match status" value="1"/>
</dbReference>
<dbReference type="Gene3D" id="1.10.110.10">
    <property type="entry name" value="Plant lipid-transfer and hydrophobic proteins"/>
    <property type="match status" value="1"/>
</dbReference>
<feature type="chain" id="PRO_5014126430" description="Non-specific lipid-transfer protein" evidence="2">
    <location>
        <begin position="33"/>
        <end position="124"/>
    </location>
</feature>
<comment type="similarity">
    <text evidence="1">Belongs to the plant LTP family.</text>
</comment>
<evidence type="ECO:0000313" key="5">
    <source>
        <dbReference type="Proteomes" id="UP000236161"/>
    </source>
</evidence>
<dbReference type="InterPro" id="IPR016140">
    <property type="entry name" value="Bifunc_inhib/LTP/seed_store"/>
</dbReference>
<keyword evidence="1" id="KW-0446">Lipid-binding</keyword>
<accession>A0A2I0A8J6</accession>
<dbReference type="CDD" id="cd01960">
    <property type="entry name" value="nsLTP1"/>
    <property type="match status" value="1"/>
</dbReference>
<gene>
    <name evidence="4" type="primary">LTP3</name>
    <name evidence="4" type="ORF">AXF42_Ash008086</name>
</gene>
<dbReference type="Proteomes" id="UP000236161">
    <property type="component" value="Unassembled WGS sequence"/>
</dbReference>
<sequence length="124" mass="12540">MAAGVGPSAAASSMLLLLLFFSLTSVPNPATALTCEEVVTSLSGCLAYLRGAGAAPPPPTGCCAGVRHLLDAARTTPDRQQGCRCIQSILRSFSGLNLSRAAAVPGGCRVDIGYPVSLSLDCST</sequence>
<keyword evidence="1" id="KW-0813">Transport</keyword>
<dbReference type="PRINTS" id="PR00382">
    <property type="entry name" value="LIPIDTRNSFER"/>
</dbReference>
<proteinExistence type="inferred from homology"/>
<dbReference type="PANTHER" id="PTHR33076">
    <property type="entry name" value="NON-SPECIFIC LIPID-TRANSFER PROTEIN 2-RELATED"/>
    <property type="match status" value="1"/>
</dbReference>
<dbReference type="EMBL" id="KZ452012">
    <property type="protein sequence ID" value="PKA51857.1"/>
    <property type="molecule type" value="Genomic_DNA"/>
</dbReference>
<dbReference type="InterPro" id="IPR000528">
    <property type="entry name" value="Plant_nsLTP"/>
</dbReference>
<reference evidence="4 5" key="1">
    <citation type="journal article" date="2017" name="Nature">
        <title>The Apostasia genome and the evolution of orchids.</title>
        <authorList>
            <person name="Zhang G.Q."/>
            <person name="Liu K.W."/>
            <person name="Li Z."/>
            <person name="Lohaus R."/>
            <person name="Hsiao Y.Y."/>
            <person name="Niu S.C."/>
            <person name="Wang J.Y."/>
            <person name="Lin Y.C."/>
            <person name="Xu Q."/>
            <person name="Chen L.J."/>
            <person name="Yoshida K."/>
            <person name="Fujiwara S."/>
            <person name="Wang Z.W."/>
            <person name="Zhang Y.Q."/>
            <person name="Mitsuda N."/>
            <person name="Wang M."/>
            <person name="Liu G.H."/>
            <person name="Pecoraro L."/>
            <person name="Huang H.X."/>
            <person name="Xiao X.J."/>
            <person name="Lin M."/>
            <person name="Wu X.Y."/>
            <person name="Wu W.L."/>
            <person name="Chen Y.Y."/>
            <person name="Chang S.B."/>
            <person name="Sakamoto S."/>
            <person name="Ohme-Takagi M."/>
            <person name="Yagi M."/>
            <person name="Zeng S.J."/>
            <person name="Shen C.Y."/>
            <person name="Yeh C.M."/>
            <person name="Luo Y.B."/>
            <person name="Tsai W.C."/>
            <person name="Van de Peer Y."/>
            <person name="Liu Z.J."/>
        </authorList>
    </citation>
    <scope>NUCLEOTIDE SEQUENCE [LARGE SCALE GENOMIC DNA]</scope>
    <source>
        <strain evidence="5">cv. Shenzhen</strain>
        <tissue evidence="4">Stem</tissue>
    </source>
</reference>
<comment type="function">
    <text evidence="1">Plant non-specific lipid-transfer proteins transfer phospholipids as well as galactolipids across membranes. May play a role in wax or cutin deposition in the cell walls of expanding epidermal cells and certain secretory tissues.</text>
</comment>
<organism evidence="4 5">
    <name type="scientific">Apostasia shenzhenica</name>
    <dbReference type="NCBI Taxonomy" id="1088818"/>
    <lineage>
        <taxon>Eukaryota</taxon>
        <taxon>Viridiplantae</taxon>
        <taxon>Streptophyta</taxon>
        <taxon>Embryophyta</taxon>
        <taxon>Tracheophyta</taxon>
        <taxon>Spermatophyta</taxon>
        <taxon>Magnoliopsida</taxon>
        <taxon>Liliopsida</taxon>
        <taxon>Asparagales</taxon>
        <taxon>Orchidaceae</taxon>
        <taxon>Apostasioideae</taxon>
        <taxon>Apostasia</taxon>
    </lineage>
</organism>